<dbReference type="UniPathway" id="UPA00074">
    <property type="reaction ID" value="UER00170"/>
</dbReference>
<dbReference type="PROSITE" id="PS51671">
    <property type="entry name" value="ACT"/>
    <property type="match status" value="1"/>
</dbReference>
<keyword evidence="2 3" id="KW-0378">Hydrolase</keyword>
<feature type="domain" description="ACT" evidence="5">
    <location>
        <begin position="4"/>
        <end position="81"/>
    </location>
</feature>
<dbReference type="InterPro" id="IPR002376">
    <property type="entry name" value="Formyl_transf_N"/>
</dbReference>
<dbReference type="PIRSF" id="PIRSF036480">
    <property type="entry name" value="FormyFH4_hydr"/>
    <property type="match status" value="1"/>
</dbReference>
<evidence type="ECO:0000313" key="7">
    <source>
        <dbReference type="Proteomes" id="UP000540519"/>
    </source>
</evidence>
<dbReference type="InterPro" id="IPR002912">
    <property type="entry name" value="ACT_dom"/>
</dbReference>
<proteinExistence type="inferred from homology"/>
<dbReference type="PANTHER" id="PTHR42706:SF1">
    <property type="entry name" value="FORMYLTETRAHYDROFOLATE DEFORMYLASE 2, MITOCHONDRIAL"/>
    <property type="match status" value="1"/>
</dbReference>
<dbReference type="EMBL" id="RCNR01000055">
    <property type="protein sequence ID" value="MUH37869.1"/>
    <property type="molecule type" value="Genomic_DNA"/>
</dbReference>
<evidence type="ECO:0000256" key="4">
    <source>
        <dbReference type="NCBIfam" id="TIGR00655"/>
    </source>
</evidence>
<dbReference type="InterPro" id="IPR045865">
    <property type="entry name" value="ACT-like_dom_sf"/>
</dbReference>
<protein>
    <recommendedName>
        <fullName evidence="3 4">Formyltetrahydrofolate deformylase</fullName>
        <ecNumber evidence="3 4">3.5.1.10</ecNumber>
    </recommendedName>
    <alternativeName>
        <fullName evidence="3">Formyl-FH(4) hydrolase</fullName>
    </alternativeName>
</protein>
<keyword evidence="3" id="KW-0658">Purine biosynthesis</keyword>
<dbReference type="NCBIfam" id="NF004684">
    <property type="entry name" value="PRK06027.1"/>
    <property type="match status" value="1"/>
</dbReference>
<feature type="active site" evidence="3">
    <location>
        <position position="227"/>
    </location>
</feature>
<gene>
    <name evidence="3 6" type="primary">purU</name>
    <name evidence="6" type="ORF">D9O36_18605</name>
</gene>
<comment type="similarity">
    <text evidence="3">Belongs to the PurU family.</text>
</comment>
<dbReference type="SUPFAM" id="SSF53328">
    <property type="entry name" value="Formyltransferase"/>
    <property type="match status" value="1"/>
</dbReference>
<dbReference type="SUPFAM" id="SSF55021">
    <property type="entry name" value="ACT-like"/>
    <property type="match status" value="1"/>
</dbReference>
<dbReference type="Pfam" id="PF00551">
    <property type="entry name" value="Formyl_trans_N"/>
    <property type="match status" value="1"/>
</dbReference>
<comment type="caution">
    <text evidence="6">The sequence shown here is derived from an EMBL/GenBank/DDBJ whole genome shotgun (WGS) entry which is preliminary data.</text>
</comment>
<evidence type="ECO:0000256" key="2">
    <source>
        <dbReference type="ARBA" id="ARBA00022801"/>
    </source>
</evidence>
<dbReference type="NCBIfam" id="TIGR00655">
    <property type="entry name" value="PurU"/>
    <property type="match status" value="1"/>
</dbReference>
<dbReference type="CDD" id="cd08648">
    <property type="entry name" value="FMT_core_Formyl-FH4-Hydrolase_C"/>
    <property type="match status" value="1"/>
</dbReference>
<dbReference type="InterPro" id="IPR004810">
    <property type="entry name" value="PurU"/>
</dbReference>
<dbReference type="AlphaFoldDB" id="A0A7X2ZWY6"/>
<reference evidence="6 7" key="1">
    <citation type="journal article" date="2019" name="Mar. Drugs">
        <title>Comparative Genomics and CAZyme Genome Repertoires of Marine Zobellia amurskyensis KMM 3526(T) and Zobellia laminariae KMM 3676(T).</title>
        <authorList>
            <person name="Chernysheva N."/>
            <person name="Bystritskaya E."/>
            <person name="Stenkova A."/>
            <person name="Golovkin I."/>
            <person name="Nedashkovskaya O."/>
            <person name="Isaeva M."/>
        </authorList>
    </citation>
    <scope>NUCLEOTIDE SEQUENCE [LARGE SCALE GENOMIC DNA]</scope>
    <source>
        <strain evidence="6 7">KMM 3526</strain>
    </source>
</reference>
<evidence type="ECO:0000313" key="6">
    <source>
        <dbReference type="EMBL" id="MUH37869.1"/>
    </source>
</evidence>
<keyword evidence="1 3" id="KW-0554">One-carbon metabolism</keyword>
<dbReference type="GO" id="GO:0006730">
    <property type="term" value="P:one-carbon metabolic process"/>
    <property type="evidence" value="ECO:0007669"/>
    <property type="project" value="UniProtKB-KW"/>
</dbReference>
<dbReference type="InterPro" id="IPR044074">
    <property type="entry name" value="PurU_ACT"/>
</dbReference>
<dbReference type="HAMAP" id="MF_01927">
    <property type="entry name" value="PurU"/>
    <property type="match status" value="1"/>
</dbReference>
<organism evidence="6 7">
    <name type="scientific">Zobellia amurskyensis</name>
    <dbReference type="NCBI Taxonomy" id="248905"/>
    <lineage>
        <taxon>Bacteria</taxon>
        <taxon>Pseudomonadati</taxon>
        <taxon>Bacteroidota</taxon>
        <taxon>Flavobacteriia</taxon>
        <taxon>Flavobacteriales</taxon>
        <taxon>Flavobacteriaceae</taxon>
        <taxon>Zobellia</taxon>
    </lineage>
</organism>
<comment type="catalytic activity">
    <reaction evidence="3">
        <text>(6R)-10-formyltetrahydrofolate + H2O = (6S)-5,6,7,8-tetrahydrofolate + formate + H(+)</text>
        <dbReference type="Rhea" id="RHEA:19833"/>
        <dbReference type="ChEBI" id="CHEBI:15377"/>
        <dbReference type="ChEBI" id="CHEBI:15378"/>
        <dbReference type="ChEBI" id="CHEBI:15740"/>
        <dbReference type="ChEBI" id="CHEBI:57453"/>
        <dbReference type="ChEBI" id="CHEBI:195366"/>
        <dbReference type="EC" id="3.5.1.10"/>
    </reaction>
</comment>
<comment type="function">
    <text evidence="3">Catalyzes the hydrolysis of 10-formyltetrahydrofolate (formyl-FH4) to formate and tetrahydrofolate (FH4).</text>
</comment>
<evidence type="ECO:0000256" key="3">
    <source>
        <dbReference type="HAMAP-Rule" id="MF_01927"/>
    </source>
</evidence>
<dbReference type="RefSeq" id="WP_155601054.1">
    <property type="nucleotide sequence ID" value="NZ_RCNR01000055.1"/>
</dbReference>
<dbReference type="Gene3D" id="3.30.70.260">
    <property type="match status" value="1"/>
</dbReference>
<comment type="pathway">
    <text evidence="3">Purine metabolism; IMP biosynthesis via de novo pathway; formate from 10-formyl-5,6,7,8-tetrahydrofolate: step 1/1.</text>
</comment>
<dbReference type="Gene3D" id="3.40.50.170">
    <property type="entry name" value="Formyl transferase, N-terminal domain"/>
    <property type="match status" value="1"/>
</dbReference>
<dbReference type="CDD" id="cd04875">
    <property type="entry name" value="ACT_F4HF-DF"/>
    <property type="match status" value="1"/>
</dbReference>
<evidence type="ECO:0000256" key="1">
    <source>
        <dbReference type="ARBA" id="ARBA00022563"/>
    </source>
</evidence>
<accession>A0A7X2ZWY6</accession>
<dbReference type="InterPro" id="IPR041729">
    <property type="entry name" value="Formyl-FH4-Hydrolase_C"/>
</dbReference>
<dbReference type="GO" id="GO:0006189">
    <property type="term" value="P:'de novo' IMP biosynthetic process"/>
    <property type="evidence" value="ECO:0007669"/>
    <property type="project" value="UniProtKB-UniRule"/>
</dbReference>
<dbReference type="GO" id="GO:0008864">
    <property type="term" value="F:formyltetrahydrofolate deformylase activity"/>
    <property type="evidence" value="ECO:0007669"/>
    <property type="project" value="UniProtKB-UniRule"/>
</dbReference>
<name>A0A7X2ZWY6_9FLAO</name>
<dbReference type="Proteomes" id="UP000540519">
    <property type="component" value="Unassembled WGS sequence"/>
</dbReference>
<evidence type="ECO:0000259" key="5">
    <source>
        <dbReference type="PROSITE" id="PS51671"/>
    </source>
</evidence>
<dbReference type="PANTHER" id="PTHR42706">
    <property type="entry name" value="FORMYLTETRAHYDROFOLATE DEFORMYLASE"/>
    <property type="match status" value="1"/>
</dbReference>
<dbReference type="EC" id="3.5.1.10" evidence="3 4"/>
<keyword evidence="7" id="KW-1185">Reference proteome</keyword>
<sequence>MKTTILIHCPDQAGIISVTTNFIHQHKGNIVYLDQHVDKETDVFFMRLDSDFENSDFSTETFKQEFQHELADRYNMQWSMHEAGVKPKMALFVSKYNHCLYDLLSRFNSSELEVEIPFIISNHPDLKFIADQFNIPYYHIPVTKDTKAEAEAKQLALLKEYNVDFIVLARYMQIVSPKIISNFPNRIINIHHSFLPAFAGAKPYHAAFKRGVKIIGATSHYVTEELDAGPIIEQDVTTVTHAHSIKDFIAKGRDLEKIVLSRAVKLHILRKTMVYNNKTVIFS</sequence>
<dbReference type="InterPro" id="IPR036477">
    <property type="entry name" value="Formyl_transf_N_sf"/>
</dbReference>
<dbReference type="PRINTS" id="PR01575">
    <property type="entry name" value="FFH4HYDRLASE"/>
</dbReference>
<dbReference type="OrthoDB" id="9806170at2"/>